<dbReference type="AlphaFoldDB" id="A0A3L6SRD3"/>
<proteinExistence type="predicted"/>
<organism evidence="2 3">
    <name type="scientific">Panicum miliaceum</name>
    <name type="common">Proso millet</name>
    <name type="synonym">Broomcorn millet</name>
    <dbReference type="NCBI Taxonomy" id="4540"/>
    <lineage>
        <taxon>Eukaryota</taxon>
        <taxon>Viridiplantae</taxon>
        <taxon>Streptophyta</taxon>
        <taxon>Embryophyta</taxon>
        <taxon>Tracheophyta</taxon>
        <taxon>Spermatophyta</taxon>
        <taxon>Magnoliopsida</taxon>
        <taxon>Liliopsida</taxon>
        <taxon>Poales</taxon>
        <taxon>Poaceae</taxon>
        <taxon>PACMAD clade</taxon>
        <taxon>Panicoideae</taxon>
        <taxon>Panicodae</taxon>
        <taxon>Paniceae</taxon>
        <taxon>Panicinae</taxon>
        <taxon>Panicum</taxon>
        <taxon>Panicum sect. Panicum</taxon>
    </lineage>
</organism>
<accession>A0A3L6SRD3</accession>
<dbReference type="EMBL" id="PQIB02000004">
    <property type="protein sequence ID" value="RLN25269.1"/>
    <property type="molecule type" value="Genomic_DNA"/>
</dbReference>
<comment type="caution">
    <text evidence="2">The sequence shown here is derived from an EMBL/GenBank/DDBJ whole genome shotgun (WGS) entry which is preliminary data.</text>
</comment>
<feature type="compositionally biased region" description="Basic and acidic residues" evidence="1">
    <location>
        <begin position="70"/>
        <end position="79"/>
    </location>
</feature>
<evidence type="ECO:0000313" key="2">
    <source>
        <dbReference type="EMBL" id="RLN25269.1"/>
    </source>
</evidence>
<evidence type="ECO:0000313" key="3">
    <source>
        <dbReference type="Proteomes" id="UP000275267"/>
    </source>
</evidence>
<feature type="region of interest" description="Disordered" evidence="1">
    <location>
        <begin position="58"/>
        <end position="79"/>
    </location>
</feature>
<reference evidence="3" key="1">
    <citation type="journal article" date="2019" name="Nat. Commun.">
        <title>The genome of broomcorn millet.</title>
        <authorList>
            <person name="Zou C."/>
            <person name="Miki D."/>
            <person name="Li D."/>
            <person name="Tang Q."/>
            <person name="Xiao L."/>
            <person name="Rajput S."/>
            <person name="Deng P."/>
            <person name="Jia W."/>
            <person name="Huang R."/>
            <person name="Zhang M."/>
            <person name="Sun Y."/>
            <person name="Hu J."/>
            <person name="Fu X."/>
            <person name="Schnable P.S."/>
            <person name="Li F."/>
            <person name="Zhang H."/>
            <person name="Feng B."/>
            <person name="Zhu X."/>
            <person name="Liu R."/>
            <person name="Schnable J.C."/>
            <person name="Zhu J.-K."/>
            <person name="Zhang H."/>
        </authorList>
    </citation>
    <scope>NUCLEOTIDE SEQUENCE [LARGE SCALE GENOMIC DNA]</scope>
</reference>
<gene>
    <name evidence="2" type="ORF">C2845_PM07G15280</name>
</gene>
<sequence length="186" mass="20215">MLASAAGVAPGAPLLTAGGWKAGAPAVGETPALGAPLGLGAPPATGWTAVASIYPTSIRNPQPLQQSPSRQREEDEGEWKAKVTTRVQVRSIVEAYHRVVLAPQAGRRHVVVGQLRLREASTILELVRVAHGADHRWSMYHEVRIRRLLKAVDLLILLQFFALPAFHPYPVQYNSLPTVRAYALKL</sequence>
<name>A0A3L6SRD3_PANMI</name>
<dbReference type="Proteomes" id="UP000275267">
    <property type="component" value="Unassembled WGS sequence"/>
</dbReference>
<keyword evidence="3" id="KW-1185">Reference proteome</keyword>
<protein>
    <submittedName>
        <fullName evidence="2">Uncharacterized protein</fullName>
    </submittedName>
</protein>
<evidence type="ECO:0000256" key="1">
    <source>
        <dbReference type="SAM" id="MobiDB-lite"/>
    </source>
</evidence>